<gene>
    <name evidence="8" type="primary">TRYP4_6</name>
    <name evidence="9" type="synonym">TRYP4_5</name>
    <name evidence="8" type="ORF">g.55749</name>
    <name evidence="9" type="ORF">g.55753</name>
</gene>
<dbReference type="OrthoDB" id="6380398at2759"/>
<dbReference type="CDD" id="cd00190">
    <property type="entry name" value="Tryp_SPc"/>
    <property type="match status" value="1"/>
</dbReference>
<dbReference type="InterPro" id="IPR043504">
    <property type="entry name" value="Peptidase_S1_PA_chymotrypsin"/>
</dbReference>
<keyword evidence="3" id="KW-0378">Hydrolase</keyword>
<dbReference type="GO" id="GO:0006508">
    <property type="term" value="P:proteolysis"/>
    <property type="evidence" value="ECO:0007669"/>
    <property type="project" value="UniProtKB-KW"/>
</dbReference>
<keyword evidence="4" id="KW-0720">Serine protease</keyword>
<dbReference type="InterPro" id="IPR050430">
    <property type="entry name" value="Peptidase_S1"/>
</dbReference>
<dbReference type="InterPro" id="IPR001314">
    <property type="entry name" value="Peptidase_S1A"/>
</dbReference>
<sequence>MKFAQNSYLILLISFCVCPINASKQNSERNRANLVIGGKKVPIGGAPWAVSIIKNRQLICGGSLLTNKIVITAASCIKDVEPAKLLVRAGTTAFKNGGKLRRIKETIHHPKYVENSHSYNVALLHLLRPFNSTDKLVGQVKLPAANSVQPSSIYIFGWGLSSNKTSVLMTKNLRFTKTKIYSEKKCAQYLYEEDDTDYVFCSGDRTKTSDICTDDTGSPAIFEDNIQFGIVSDGGACSQTRTTILTNLTKHTNWIKNLISEFESEK</sequence>
<dbReference type="InterPro" id="IPR001254">
    <property type="entry name" value="Trypsin_dom"/>
</dbReference>
<protein>
    <submittedName>
        <fullName evidence="8">Trypsin-4</fullName>
    </submittedName>
</protein>
<organism evidence="8">
    <name type="scientific">Zeugodacus cucurbitae</name>
    <name type="common">Melon fruit fly</name>
    <name type="synonym">Bactrocera cucurbitae</name>
    <dbReference type="NCBI Taxonomy" id="28588"/>
    <lineage>
        <taxon>Eukaryota</taxon>
        <taxon>Metazoa</taxon>
        <taxon>Ecdysozoa</taxon>
        <taxon>Arthropoda</taxon>
        <taxon>Hexapoda</taxon>
        <taxon>Insecta</taxon>
        <taxon>Pterygota</taxon>
        <taxon>Neoptera</taxon>
        <taxon>Endopterygota</taxon>
        <taxon>Diptera</taxon>
        <taxon>Brachycera</taxon>
        <taxon>Muscomorpha</taxon>
        <taxon>Tephritoidea</taxon>
        <taxon>Tephritidae</taxon>
        <taxon>Zeugodacus</taxon>
        <taxon>Zeugodacus</taxon>
    </lineage>
</organism>
<dbReference type="EMBL" id="GBXI01009446">
    <property type="protein sequence ID" value="JAD04846.1"/>
    <property type="molecule type" value="Transcribed_RNA"/>
</dbReference>
<reference evidence="8" key="2">
    <citation type="journal article" date="2015" name="Gigascience">
        <title>Reconstructing a comprehensive transcriptome assembly of a white-pupal translocated strain of the pest fruit fly Bactrocera cucurbitae.</title>
        <authorList>
            <person name="Sim S.B."/>
            <person name="Calla B."/>
            <person name="Hall B."/>
            <person name="DeRego T."/>
            <person name="Geib S.M."/>
        </authorList>
    </citation>
    <scope>NUCLEOTIDE SEQUENCE</scope>
</reference>
<dbReference type="FunFam" id="2.40.10.10:FF:000068">
    <property type="entry name" value="transmembrane protease serine 2"/>
    <property type="match status" value="1"/>
</dbReference>
<evidence type="ECO:0000313" key="9">
    <source>
        <dbReference type="EMBL" id="JAD05386.1"/>
    </source>
</evidence>
<dbReference type="PANTHER" id="PTHR24276">
    <property type="entry name" value="POLYSERASE-RELATED"/>
    <property type="match status" value="1"/>
</dbReference>
<proteinExistence type="inferred from homology"/>
<evidence type="ECO:0000256" key="2">
    <source>
        <dbReference type="ARBA" id="ARBA00022670"/>
    </source>
</evidence>
<dbReference type="SMART" id="SM00020">
    <property type="entry name" value="Tryp_SPc"/>
    <property type="match status" value="1"/>
</dbReference>
<dbReference type="InterPro" id="IPR009003">
    <property type="entry name" value="Peptidase_S1_PA"/>
</dbReference>
<evidence type="ECO:0000259" key="7">
    <source>
        <dbReference type="PROSITE" id="PS50240"/>
    </source>
</evidence>
<evidence type="ECO:0000256" key="4">
    <source>
        <dbReference type="ARBA" id="ARBA00022825"/>
    </source>
</evidence>
<evidence type="ECO:0000256" key="6">
    <source>
        <dbReference type="SAM" id="SignalP"/>
    </source>
</evidence>
<dbReference type="PROSITE" id="PS50240">
    <property type="entry name" value="TRYPSIN_DOM"/>
    <property type="match status" value="1"/>
</dbReference>
<dbReference type="PANTHER" id="PTHR24276:SF94">
    <property type="entry name" value="AT20289P-RELATED"/>
    <property type="match status" value="1"/>
</dbReference>
<evidence type="ECO:0000256" key="3">
    <source>
        <dbReference type="ARBA" id="ARBA00022801"/>
    </source>
</evidence>
<evidence type="ECO:0000256" key="1">
    <source>
        <dbReference type="ARBA" id="ARBA00007664"/>
    </source>
</evidence>
<dbReference type="Pfam" id="PF00089">
    <property type="entry name" value="Trypsin"/>
    <property type="match status" value="1"/>
</dbReference>
<evidence type="ECO:0000256" key="5">
    <source>
        <dbReference type="ARBA" id="ARBA00023157"/>
    </source>
</evidence>
<dbReference type="GO" id="GO:0004252">
    <property type="term" value="F:serine-type endopeptidase activity"/>
    <property type="evidence" value="ECO:0007669"/>
    <property type="project" value="InterPro"/>
</dbReference>
<comment type="similarity">
    <text evidence="1">Belongs to the peptidase S1 family.</text>
</comment>
<keyword evidence="5" id="KW-1015">Disulfide bond</keyword>
<keyword evidence="6" id="KW-0732">Signal</keyword>
<evidence type="ECO:0000313" key="8">
    <source>
        <dbReference type="EMBL" id="JAD04846.1"/>
    </source>
</evidence>
<feature type="domain" description="Peptidase S1" evidence="7">
    <location>
        <begin position="35"/>
        <end position="260"/>
    </location>
</feature>
<name>A0A0A1X1W3_ZEUCU</name>
<dbReference type="AlphaFoldDB" id="A0A0A1X1W3"/>
<dbReference type="PRINTS" id="PR00722">
    <property type="entry name" value="CHYMOTRYPSIN"/>
</dbReference>
<accession>A0A0A1X1W3</accession>
<reference evidence="8" key="1">
    <citation type="submission" date="2014-11" db="EMBL/GenBank/DDBJ databases">
        <authorList>
            <person name="Geib S."/>
        </authorList>
    </citation>
    <scope>NUCLEOTIDE SEQUENCE</scope>
</reference>
<feature type="signal peptide" evidence="6">
    <location>
        <begin position="1"/>
        <end position="22"/>
    </location>
</feature>
<dbReference type="Gene3D" id="2.40.10.10">
    <property type="entry name" value="Trypsin-like serine proteases"/>
    <property type="match status" value="1"/>
</dbReference>
<keyword evidence="2" id="KW-0645">Protease</keyword>
<dbReference type="EMBL" id="GBXI01008906">
    <property type="protein sequence ID" value="JAD05386.1"/>
    <property type="molecule type" value="Transcribed_RNA"/>
</dbReference>
<dbReference type="SUPFAM" id="SSF50494">
    <property type="entry name" value="Trypsin-like serine proteases"/>
    <property type="match status" value="1"/>
</dbReference>
<feature type="chain" id="PRO_5011029362" evidence="6">
    <location>
        <begin position="23"/>
        <end position="266"/>
    </location>
</feature>